<dbReference type="Proteomes" id="UP000304953">
    <property type="component" value="Unassembled WGS sequence"/>
</dbReference>
<dbReference type="EMBL" id="SRYA01000014">
    <property type="protein sequence ID" value="TGY96672.1"/>
    <property type="molecule type" value="Genomic_DNA"/>
</dbReference>
<organism evidence="1 2">
    <name type="scientific">Petralouisia muris</name>
    <dbReference type="NCBI Taxonomy" id="3032872"/>
    <lineage>
        <taxon>Bacteria</taxon>
        <taxon>Bacillati</taxon>
        <taxon>Bacillota</taxon>
        <taxon>Clostridia</taxon>
        <taxon>Lachnospirales</taxon>
        <taxon>Lachnospiraceae</taxon>
        <taxon>Petralouisia</taxon>
    </lineage>
</organism>
<sequence>MFTGIIEETGEICEIKKETLSARIKIRCRKVLEGTKIGDSIAVNGICLTVTSLAKDGFTADVMAETMRRSSLSELRIPGIVNLERAMAADGRFGGHIVSGHIDGTGTIAGIRQEENAVWYTIAAEPKLLRYIVEKGSVALDGISLTVAKVTEEDFQVSVIPHTRQETALTEKKPGGRINIECDVIGKYVEKLLTDVKPEEKKSHLTESFLIEHGFL</sequence>
<accession>A0AC61RY28</accession>
<keyword evidence="2" id="KW-1185">Reference proteome</keyword>
<protein>
    <submittedName>
        <fullName evidence="1">Riboflavin synthase</fullName>
        <ecNumber evidence="1">2.5.1.9</ecNumber>
    </submittedName>
</protein>
<name>A0AC61RY28_9FIRM</name>
<dbReference type="EC" id="2.5.1.9" evidence="1"/>
<comment type="caution">
    <text evidence="1">The sequence shown here is derived from an EMBL/GenBank/DDBJ whole genome shotgun (WGS) entry which is preliminary data.</text>
</comment>
<evidence type="ECO:0000313" key="2">
    <source>
        <dbReference type="Proteomes" id="UP000304953"/>
    </source>
</evidence>
<evidence type="ECO:0000313" key="1">
    <source>
        <dbReference type="EMBL" id="TGY96672.1"/>
    </source>
</evidence>
<reference evidence="1" key="1">
    <citation type="submission" date="2019-04" db="EMBL/GenBank/DDBJ databases">
        <title>Microbes associate with the intestines of laboratory mice.</title>
        <authorList>
            <person name="Navarre W."/>
            <person name="Wong E."/>
            <person name="Huang K."/>
            <person name="Tropini C."/>
            <person name="Ng K."/>
            <person name="Yu B."/>
        </authorList>
    </citation>
    <scope>NUCLEOTIDE SEQUENCE</scope>
    <source>
        <strain evidence="1">NM01_1-7b</strain>
    </source>
</reference>
<gene>
    <name evidence="1" type="primary">ribE</name>
    <name evidence="1" type="ORF">E5329_08920</name>
</gene>
<keyword evidence="1" id="KW-0808">Transferase</keyword>
<proteinExistence type="predicted"/>